<protein>
    <submittedName>
        <fullName evidence="4">Thioredoxin</fullName>
    </submittedName>
</protein>
<keyword evidence="2" id="KW-0812">Transmembrane</keyword>
<accession>A0A3P1SFH0</accession>
<feature type="domain" description="Thioredoxin-like fold" evidence="3">
    <location>
        <begin position="134"/>
        <end position="218"/>
    </location>
</feature>
<reference evidence="4 5" key="1">
    <citation type="submission" date="2018-11" db="EMBL/GenBank/DDBJ databases">
        <title>Genomes From Bacteria Associated with the Canine Oral Cavity: a Test Case for Automated Genome-Based Taxonomic Assignment.</title>
        <authorList>
            <person name="Coil D.A."/>
            <person name="Jospin G."/>
            <person name="Darling A.E."/>
            <person name="Wallis C."/>
            <person name="Davis I.J."/>
            <person name="Harris S."/>
            <person name="Eisen J.A."/>
            <person name="Holcombe L.J."/>
            <person name="O'Flynn C."/>
        </authorList>
    </citation>
    <scope>NUCLEOTIDE SEQUENCE [LARGE SCALE GENOMIC DNA]</scope>
    <source>
        <strain evidence="4 5">OH770</strain>
    </source>
</reference>
<dbReference type="Gene3D" id="3.40.30.10">
    <property type="entry name" value="Glutaredoxin"/>
    <property type="match status" value="1"/>
</dbReference>
<evidence type="ECO:0000313" key="4">
    <source>
        <dbReference type="EMBL" id="RRC95072.1"/>
    </source>
</evidence>
<dbReference type="Proteomes" id="UP000280444">
    <property type="component" value="Unassembled WGS sequence"/>
</dbReference>
<dbReference type="InterPro" id="IPR036249">
    <property type="entry name" value="Thioredoxin-like_sf"/>
</dbReference>
<evidence type="ECO:0000259" key="3">
    <source>
        <dbReference type="Pfam" id="PF13462"/>
    </source>
</evidence>
<dbReference type="InterPro" id="IPR012336">
    <property type="entry name" value="Thioredoxin-like_fold"/>
</dbReference>
<keyword evidence="2" id="KW-0472">Membrane</keyword>
<feature type="coiled-coil region" evidence="1">
    <location>
        <begin position="42"/>
        <end position="69"/>
    </location>
</feature>
<keyword evidence="1" id="KW-0175">Coiled coil</keyword>
<dbReference type="AlphaFoldDB" id="A0A3P1SFH0"/>
<organism evidence="4 5">
    <name type="scientific">Schaalia canis</name>
    <dbReference type="NCBI Taxonomy" id="100469"/>
    <lineage>
        <taxon>Bacteria</taxon>
        <taxon>Bacillati</taxon>
        <taxon>Actinomycetota</taxon>
        <taxon>Actinomycetes</taxon>
        <taxon>Actinomycetales</taxon>
        <taxon>Actinomycetaceae</taxon>
        <taxon>Schaalia</taxon>
    </lineage>
</organism>
<dbReference type="OrthoDB" id="117402at2"/>
<keyword evidence="2" id="KW-1133">Transmembrane helix</keyword>
<dbReference type="EMBL" id="RQZF01000007">
    <property type="protein sequence ID" value="RRC95072.1"/>
    <property type="molecule type" value="Genomic_DNA"/>
</dbReference>
<name>A0A3P1SFH0_9ACTO</name>
<keyword evidence="5" id="KW-1185">Reference proteome</keyword>
<comment type="caution">
    <text evidence="4">The sequence shown here is derived from an EMBL/GenBank/DDBJ whole genome shotgun (WGS) entry which is preliminary data.</text>
</comment>
<evidence type="ECO:0000313" key="5">
    <source>
        <dbReference type="Proteomes" id="UP000280444"/>
    </source>
</evidence>
<feature type="transmembrane region" description="Helical" evidence="2">
    <location>
        <begin position="73"/>
        <end position="93"/>
    </location>
</feature>
<sequence length="312" mass="34163">MWSCPTRVLPGFEVCESETKEMLVMRDGRDRRYFRHMVKKNATAQSAQKQSAREKAAQLRAEQERSDRRIRTIVIATVAAIVALVVAVVAYVISQQLQAQQEAANVDPAAVLGVYADGRPIVVSASGIGQADPAVPTLTEYFDYSCGGCAQAELLFGKQVAQDVKDGKYNVAYQPVSGHAPYQLPAVSASLIVAQKSPEQWHDFHHALMRFFVEQTKTGDNRIIADLNQSAMQVRELAASVGVPDEIIATFPSNVAEDYLRQAGEAWNKTVVEGRNGFFTPELVAQGSRKIELDGFDPNTVIPQIRAALGVE</sequence>
<proteinExistence type="predicted"/>
<dbReference type="Pfam" id="PF13462">
    <property type="entry name" value="Thioredoxin_4"/>
    <property type="match status" value="1"/>
</dbReference>
<evidence type="ECO:0000256" key="2">
    <source>
        <dbReference type="SAM" id="Phobius"/>
    </source>
</evidence>
<dbReference type="SUPFAM" id="SSF52833">
    <property type="entry name" value="Thioredoxin-like"/>
    <property type="match status" value="1"/>
</dbReference>
<evidence type="ECO:0000256" key="1">
    <source>
        <dbReference type="SAM" id="Coils"/>
    </source>
</evidence>
<gene>
    <name evidence="4" type="ORF">EII11_07495</name>
</gene>